<accession>A0A1I2BSH2</accession>
<keyword evidence="1" id="KW-0812">Transmembrane</keyword>
<keyword evidence="1" id="KW-0472">Membrane</keyword>
<evidence type="ECO:0000313" key="2">
    <source>
        <dbReference type="EMBL" id="SFE59101.1"/>
    </source>
</evidence>
<dbReference type="EMBL" id="FONQ01000002">
    <property type="protein sequence ID" value="SFE59101.1"/>
    <property type="molecule type" value="Genomic_DNA"/>
</dbReference>
<gene>
    <name evidence="2" type="ORF">SAMN04488131_102442</name>
</gene>
<proteinExistence type="predicted"/>
<dbReference type="Proteomes" id="UP000198596">
    <property type="component" value="Unassembled WGS sequence"/>
</dbReference>
<evidence type="ECO:0000313" key="3">
    <source>
        <dbReference type="Proteomes" id="UP000198596"/>
    </source>
</evidence>
<keyword evidence="3" id="KW-1185">Reference proteome</keyword>
<organism evidence="2 3">
    <name type="scientific">Flavobacterium xueshanense</name>
    <dbReference type="NCBI Taxonomy" id="935223"/>
    <lineage>
        <taxon>Bacteria</taxon>
        <taxon>Pseudomonadati</taxon>
        <taxon>Bacteroidota</taxon>
        <taxon>Flavobacteriia</taxon>
        <taxon>Flavobacteriales</taxon>
        <taxon>Flavobacteriaceae</taxon>
        <taxon>Flavobacterium</taxon>
    </lineage>
</organism>
<keyword evidence="1" id="KW-1133">Transmembrane helix</keyword>
<name>A0A1I2BSH2_9FLAO</name>
<dbReference type="AlphaFoldDB" id="A0A1I2BSH2"/>
<feature type="transmembrane region" description="Helical" evidence="1">
    <location>
        <begin position="32"/>
        <end position="50"/>
    </location>
</feature>
<evidence type="ECO:0000256" key="1">
    <source>
        <dbReference type="SAM" id="Phobius"/>
    </source>
</evidence>
<reference evidence="3" key="1">
    <citation type="submission" date="2016-10" db="EMBL/GenBank/DDBJ databases">
        <authorList>
            <person name="Varghese N."/>
            <person name="Submissions S."/>
        </authorList>
    </citation>
    <scope>NUCLEOTIDE SEQUENCE [LARGE SCALE GENOMIC DNA]</scope>
    <source>
        <strain evidence="3">CGMCC 1.9227</strain>
    </source>
</reference>
<protein>
    <submittedName>
        <fullName evidence="2">Uncharacterized protein</fullName>
    </submittedName>
</protein>
<sequence length="55" mass="6631">MKYIKLILILISVTIISLQLFTDYNISKWIKAVGYLIFVMLFFVEYRNSIKNKRK</sequence>